<dbReference type="InterPro" id="IPR052341">
    <property type="entry name" value="LOG_family_nucleotidases"/>
</dbReference>
<dbReference type="EMBL" id="AP028056">
    <property type="protein sequence ID" value="BEH03447.1"/>
    <property type="molecule type" value="Genomic_DNA"/>
</dbReference>
<evidence type="ECO:0000313" key="1">
    <source>
        <dbReference type="EMBL" id="BEH03447.1"/>
    </source>
</evidence>
<dbReference type="PANTHER" id="PTHR43393">
    <property type="entry name" value="CYTOKININ RIBOSIDE 5'-MONOPHOSPHATE PHOSPHORIBOHYDROLASE"/>
    <property type="match status" value="1"/>
</dbReference>
<dbReference type="GO" id="GO:0005829">
    <property type="term" value="C:cytosol"/>
    <property type="evidence" value="ECO:0007669"/>
    <property type="project" value="TreeGrafter"/>
</dbReference>
<proteinExistence type="predicted"/>
<dbReference type="PANTHER" id="PTHR43393:SF2">
    <property type="entry name" value="CYTOKININ RIBOSIDE 5'-MONOPHOSPHATE PHOSPHORIBOHYDROLASE"/>
    <property type="match status" value="1"/>
</dbReference>
<dbReference type="AlphaFoldDB" id="A0AAN0MIG2"/>
<dbReference type="SUPFAM" id="SSF102405">
    <property type="entry name" value="MCP/YpsA-like"/>
    <property type="match status" value="1"/>
</dbReference>
<sequence>MSDSPVLPAEVSQTLRTIVDEAGITQNTGLVERLLATGIGLGTDQAGKLDLKIASAALTEMRAAFALFAPFEQIPKATVFGSARTKPTDAAYQQTKRIAAELAGRGWMVVTGAGPGIMQAAAEGAGPDLSLGVSIRLPFEEKPNSSIANGRNVAMKYFFTRKLMLVKESSGFVYVPGGFGTLDELFELLTLQQTGKSEPTPIILLDEPGGHFWTGLRDFVNDHLLRAGVISPDDFGRVVLTDSVSEAADKITGFWRNYDSLRWVGDRLVLRLHTEPTDAEVEELNQRFGSMLTRGTIHKRGPLRHEVDDGDRLGLPRLVCRFDPFQVGSIYQLIGAINALPSASAIPETPPDAASGDLK</sequence>
<reference evidence="1" key="1">
    <citation type="journal article" date="2024" name="Int. J. Syst. Evol. Microbiol.">
        <title>Brooklawnia propionicigenes sp. nov., a facultatively anaerobic, propionate-producing bacterium isolated from a methanogenic reactor treating waste from cattle farms.</title>
        <authorList>
            <person name="Akita Y."/>
            <person name="Ueki A."/>
            <person name="Tonouchi A."/>
            <person name="Sugawara Y."/>
            <person name="Honma S."/>
            <person name="Kaku N."/>
            <person name="Ueki K."/>
        </authorList>
    </citation>
    <scope>NUCLEOTIDE SEQUENCE</scope>
    <source>
        <strain evidence="1">SH051</strain>
    </source>
</reference>
<dbReference type="Pfam" id="PF03641">
    <property type="entry name" value="Lysine_decarbox"/>
    <property type="match status" value="1"/>
</dbReference>
<protein>
    <submittedName>
        <fullName evidence="1">TIGR00730 family Rossman fold protein</fullName>
    </submittedName>
</protein>
<dbReference type="Gene3D" id="3.40.50.450">
    <property type="match status" value="1"/>
</dbReference>
<accession>A0AAN0MIG2</accession>
<dbReference type="Proteomes" id="UP001431656">
    <property type="component" value="Chromosome"/>
</dbReference>
<dbReference type="KEGG" id="broo:brsh051_27280"/>
<keyword evidence="2" id="KW-1185">Reference proteome</keyword>
<organism evidence="1 2">
    <name type="scientific">Brooklawnia propionicigenes</name>
    <dbReference type="NCBI Taxonomy" id="3041175"/>
    <lineage>
        <taxon>Bacteria</taxon>
        <taxon>Bacillati</taxon>
        <taxon>Actinomycetota</taxon>
        <taxon>Actinomycetes</taxon>
        <taxon>Propionibacteriales</taxon>
        <taxon>Propionibacteriaceae</taxon>
        <taxon>Brooklawnia</taxon>
    </lineage>
</organism>
<dbReference type="RefSeq" id="WP_286265952.1">
    <property type="nucleotide sequence ID" value="NZ_AP028056.1"/>
</dbReference>
<gene>
    <name evidence="1" type="ORF">brsh051_27280</name>
</gene>
<dbReference type="InterPro" id="IPR031100">
    <property type="entry name" value="LOG_fam"/>
</dbReference>
<evidence type="ECO:0000313" key="2">
    <source>
        <dbReference type="Proteomes" id="UP001431656"/>
    </source>
</evidence>
<dbReference type="GO" id="GO:0009691">
    <property type="term" value="P:cytokinin biosynthetic process"/>
    <property type="evidence" value="ECO:0007669"/>
    <property type="project" value="InterPro"/>
</dbReference>
<name>A0AAN0MIG2_9ACTN</name>
<dbReference type="InterPro" id="IPR005269">
    <property type="entry name" value="LOG"/>
</dbReference>
<dbReference type="GO" id="GO:0016787">
    <property type="term" value="F:hydrolase activity"/>
    <property type="evidence" value="ECO:0007669"/>
    <property type="project" value="InterPro"/>
</dbReference>
<dbReference type="NCBIfam" id="TIGR00730">
    <property type="entry name" value="Rossman fold protein, TIGR00730 family"/>
    <property type="match status" value="1"/>
</dbReference>